<feature type="domain" description="RDD" evidence="6">
    <location>
        <begin position="159"/>
        <end position="273"/>
    </location>
</feature>
<evidence type="ECO:0000256" key="2">
    <source>
        <dbReference type="ARBA" id="ARBA00022692"/>
    </source>
</evidence>
<name>A0A9D9DH84_9BACL</name>
<evidence type="ECO:0000256" key="4">
    <source>
        <dbReference type="ARBA" id="ARBA00023136"/>
    </source>
</evidence>
<reference evidence="7" key="2">
    <citation type="journal article" date="2021" name="PeerJ">
        <title>Extensive microbial diversity within the chicken gut microbiome revealed by metagenomics and culture.</title>
        <authorList>
            <person name="Gilroy R."/>
            <person name="Ravi A."/>
            <person name="Getino M."/>
            <person name="Pursley I."/>
            <person name="Horton D.L."/>
            <person name="Alikhan N.F."/>
            <person name="Baker D."/>
            <person name="Gharbi K."/>
            <person name="Hall N."/>
            <person name="Watson M."/>
            <person name="Adriaenssens E.M."/>
            <person name="Foster-Nyarko E."/>
            <person name="Jarju S."/>
            <person name="Secka A."/>
            <person name="Antonio M."/>
            <person name="Oren A."/>
            <person name="Chaudhuri R.R."/>
            <person name="La Ragione R."/>
            <person name="Hildebrand F."/>
            <person name="Pallen M.J."/>
        </authorList>
    </citation>
    <scope>NUCLEOTIDE SEQUENCE</scope>
    <source>
        <strain evidence="7">11159</strain>
    </source>
</reference>
<protein>
    <submittedName>
        <fullName evidence="7">RDD family protein</fullName>
    </submittedName>
</protein>
<gene>
    <name evidence="7" type="ORF">IAC58_00020</name>
</gene>
<evidence type="ECO:0000259" key="6">
    <source>
        <dbReference type="Pfam" id="PF06271"/>
    </source>
</evidence>
<reference evidence="7" key="1">
    <citation type="submission" date="2020-10" db="EMBL/GenBank/DDBJ databases">
        <authorList>
            <person name="Gilroy R."/>
        </authorList>
    </citation>
    <scope>NUCLEOTIDE SEQUENCE</scope>
    <source>
        <strain evidence="7">11159</strain>
    </source>
</reference>
<evidence type="ECO:0000256" key="1">
    <source>
        <dbReference type="ARBA" id="ARBA00004141"/>
    </source>
</evidence>
<comment type="caution">
    <text evidence="7">The sequence shown here is derived from an EMBL/GenBank/DDBJ whole genome shotgun (WGS) entry which is preliminary data.</text>
</comment>
<keyword evidence="2 5" id="KW-0812">Transmembrane</keyword>
<sequence>MKIEAHYLKARNLFRVYSFLVDLTLIIFTSLILVTIGFLILNNASFYINANSDIKEIRLNSKLYIEDDENVLPYSEYIESLDEPITSKNELIDEVLTYFYKEYLGDIDIYNDLKLDKVIDNTHLFIEVNDEVLVNENSGISSAEYYNFYIDTLNNNAIGYLFSNYEFIRASRTILISIFINILISIIISSLIYYMIIPLLSFTNHSTIGMKIFKIGYINSDALTIKTYKYFLISLFNFFIMDLLSLFTLFIPLIISFSFFLFRKDSKSLTDYLFNVNKINIEKGKIFKTIGEYVHYKNIESKKFLDSDSPLN</sequence>
<dbReference type="AlphaFoldDB" id="A0A9D9DH84"/>
<organism evidence="7 8">
    <name type="scientific">Candidatus Onthovivens merdipullorum</name>
    <dbReference type="NCBI Taxonomy" id="2840889"/>
    <lineage>
        <taxon>Bacteria</taxon>
        <taxon>Bacillati</taxon>
        <taxon>Bacillota</taxon>
        <taxon>Bacilli</taxon>
        <taxon>Bacillales</taxon>
        <taxon>Candidatus Onthovivens</taxon>
    </lineage>
</organism>
<dbReference type="Pfam" id="PF06271">
    <property type="entry name" value="RDD"/>
    <property type="match status" value="1"/>
</dbReference>
<dbReference type="Proteomes" id="UP000823613">
    <property type="component" value="Unassembled WGS sequence"/>
</dbReference>
<evidence type="ECO:0000313" key="8">
    <source>
        <dbReference type="Proteomes" id="UP000823613"/>
    </source>
</evidence>
<keyword evidence="4 5" id="KW-0472">Membrane</keyword>
<feature type="transmembrane region" description="Helical" evidence="5">
    <location>
        <begin position="238"/>
        <end position="262"/>
    </location>
</feature>
<dbReference type="GO" id="GO:0016020">
    <property type="term" value="C:membrane"/>
    <property type="evidence" value="ECO:0007669"/>
    <property type="project" value="UniProtKB-SubCell"/>
</dbReference>
<proteinExistence type="predicted"/>
<evidence type="ECO:0000313" key="7">
    <source>
        <dbReference type="EMBL" id="MBO8426942.1"/>
    </source>
</evidence>
<evidence type="ECO:0000256" key="5">
    <source>
        <dbReference type="SAM" id="Phobius"/>
    </source>
</evidence>
<keyword evidence="3 5" id="KW-1133">Transmembrane helix</keyword>
<comment type="subcellular location">
    <subcellularLocation>
        <location evidence="1">Membrane</location>
        <topology evidence="1">Multi-pass membrane protein</topology>
    </subcellularLocation>
</comment>
<dbReference type="EMBL" id="JADIMY010000001">
    <property type="protein sequence ID" value="MBO8426942.1"/>
    <property type="molecule type" value="Genomic_DNA"/>
</dbReference>
<feature type="transmembrane region" description="Helical" evidence="5">
    <location>
        <begin position="174"/>
        <end position="196"/>
    </location>
</feature>
<evidence type="ECO:0000256" key="3">
    <source>
        <dbReference type="ARBA" id="ARBA00022989"/>
    </source>
</evidence>
<feature type="transmembrane region" description="Helical" evidence="5">
    <location>
        <begin position="16"/>
        <end position="41"/>
    </location>
</feature>
<accession>A0A9D9DH84</accession>
<dbReference type="InterPro" id="IPR010432">
    <property type="entry name" value="RDD"/>
</dbReference>